<keyword evidence="1" id="KW-0732">Signal</keyword>
<proteinExistence type="predicted"/>
<comment type="caution">
    <text evidence="2">The sequence shown here is derived from an EMBL/GenBank/DDBJ whole genome shotgun (WGS) entry which is preliminary data.</text>
</comment>
<feature type="signal peptide" evidence="1">
    <location>
        <begin position="1"/>
        <end position="25"/>
    </location>
</feature>
<name>A0ABW9XFF0_9SPHN</name>
<organism evidence="2 3">
    <name type="scientific">Novosphingobium ovatum</name>
    <dbReference type="NCBI Taxonomy" id="1908523"/>
    <lineage>
        <taxon>Bacteria</taxon>
        <taxon>Pseudomonadati</taxon>
        <taxon>Pseudomonadota</taxon>
        <taxon>Alphaproteobacteria</taxon>
        <taxon>Sphingomonadales</taxon>
        <taxon>Sphingomonadaceae</taxon>
        <taxon>Novosphingobium</taxon>
    </lineage>
</organism>
<dbReference type="InterPro" id="IPR014114">
    <property type="entry name" value="TraW"/>
</dbReference>
<feature type="chain" id="PRO_5046206585" evidence="1">
    <location>
        <begin position="26"/>
        <end position="220"/>
    </location>
</feature>
<evidence type="ECO:0000256" key="1">
    <source>
        <dbReference type="SAM" id="SignalP"/>
    </source>
</evidence>
<evidence type="ECO:0000313" key="2">
    <source>
        <dbReference type="EMBL" id="NBC37274.1"/>
    </source>
</evidence>
<dbReference type="Proteomes" id="UP000753724">
    <property type="component" value="Unassembled WGS sequence"/>
</dbReference>
<dbReference type="RefSeq" id="WP_161719109.1">
    <property type="nucleotide sequence ID" value="NZ_JAAAPO010000004.1"/>
</dbReference>
<dbReference type="EMBL" id="JAAAPO010000004">
    <property type="protein sequence ID" value="NBC37274.1"/>
    <property type="molecule type" value="Genomic_DNA"/>
</dbReference>
<evidence type="ECO:0000313" key="3">
    <source>
        <dbReference type="Proteomes" id="UP000753724"/>
    </source>
</evidence>
<dbReference type="NCBIfam" id="TIGR02743">
    <property type="entry name" value="TraW"/>
    <property type="match status" value="1"/>
</dbReference>
<protein>
    <submittedName>
        <fullName evidence="2">Type-F conjugative transfer system protein TraW</fullName>
    </submittedName>
</protein>
<accession>A0ABW9XFF0</accession>
<keyword evidence="3" id="KW-1185">Reference proteome</keyword>
<reference evidence="3" key="1">
    <citation type="submission" date="2020-01" db="EMBL/GenBank/DDBJ databases">
        <title>Sphingomonas sp. strain CSW-10.</title>
        <authorList>
            <person name="Chen W.-M."/>
        </authorList>
    </citation>
    <scope>NUCLEOTIDE SEQUENCE [LARGE SCALE GENOMIC DNA]</scope>
    <source>
        <strain evidence="3">FSY-8</strain>
    </source>
</reference>
<sequence>MRRAGPASILLAVLGIGSAPMMASARDFGTFGPTWSIAEPDLLAVIKARLEAARQNGKLDAMNQRFVEAAQASVRRPHTVAGITPATSDRHWSFDPSVTLSQDIRDARGNLIAAQGQRFNPLTHLNLAHSFAFIDGDSAVEREWALHQGAPDKLWIVLVAGSPTDLMKATQRRFYFDQMGSLTGKFGIAHTPALLVQQGDLLDIREVALPVTGERAGDRR</sequence>
<gene>
    <name evidence="2" type="primary">traW</name>
    <name evidence="2" type="ORF">GTZ99_11980</name>
</gene>